<dbReference type="OrthoDB" id="3654490at2"/>
<keyword evidence="3" id="KW-0675">Receptor</keyword>
<dbReference type="SUPFAM" id="SSF52200">
    <property type="entry name" value="Toll/Interleukin receptor TIR domain"/>
    <property type="match status" value="1"/>
</dbReference>
<dbReference type="InterPro" id="IPR000157">
    <property type="entry name" value="TIR_dom"/>
</dbReference>
<evidence type="ECO:0000256" key="1">
    <source>
        <dbReference type="SAM" id="MobiDB-lite"/>
    </source>
</evidence>
<feature type="region of interest" description="Disordered" evidence="1">
    <location>
        <begin position="219"/>
        <end position="242"/>
    </location>
</feature>
<dbReference type="AlphaFoldDB" id="A0A2X0IQ87"/>
<comment type="caution">
    <text evidence="3">The sequence shown here is derived from an EMBL/GenBank/DDBJ whole genome shotgun (WGS) entry which is preliminary data.</text>
</comment>
<dbReference type="EMBL" id="QKYN01000008">
    <property type="protein sequence ID" value="RAG87382.1"/>
    <property type="molecule type" value="Genomic_DNA"/>
</dbReference>
<dbReference type="Pfam" id="PF13676">
    <property type="entry name" value="TIR_2"/>
    <property type="match status" value="1"/>
</dbReference>
<reference evidence="3 4" key="1">
    <citation type="submission" date="2018-06" db="EMBL/GenBank/DDBJ databases">
        <title>Streptacidiphilus pinicola sp. nov., isolated from pine grove soil.</title>
        <authorList>
            <person name="Roh S.G."/>
            <person name="Park S."/>
            <person name="Kim M.-K."/>
            <person name="Yun B.-R."/>
            <person name="Park J."/>
            <person name="Kim M.J."/>
            <person name="Kim Y.S."/>
            <person name="Kim S.B."/>
        </authorList>
    </citation>
    <scope>NUCLEOTIDE SEQUENCE [LARGE SCALE GENOMIC DNA]</scope>
    <source>
        <strain evidence="3 4">MMS16-CNU450</strain>
    </source>
</reference>
<feature type="domain" description="TIR" evidence="2">
    <location>
        <begin position="1"/>
        <end position="129"/>
    </location>
</feature>
<keyword evidence="4" id="KW-1185">Reference proteome</keyword>
<dbReference type="Gene3D" id="3.40.50.10140">
    <property type="entry name" value="Toll/interleukin-1 receptor homology (TIR) domain"/>
    <property type="match status" value="1"/>
</dbReference>
<organism evidence="3 4">
    <name type="scientific">Streptacidiphilus pinicola</name>
    <dbReference type="NCBI Taxonomy" id="2219663"/>
    <lineage>
        <taxon>Bacteria</taxon>
        <taxon>Bacillati</taxon>
        <taxon>Actinomycetota</taxon>
        <taxon>Actinomycetes</taxon>
        <taxon>Kitasatosporales</taxon>
        <taxon>Streptomycetaceae</taxon>
        <taxon>Streptacidiphilus</taxon>
    </lineage>
</organism>
<dbReference type="RefSeq" id="WP_111498998.1">
    <property type="nucleotide sequence ID" value="NZ_QKYN01000008.1"/>
</dbReference>
<evidence type="ECO:0000313" key="3">
    <source>
        <dbReference type="EMBL" id="RAG87382.1"/>
    </source>
</evidence>
<evidence type="ECO:0000313" key="4">
    <source>
        <dbReference type="Proteomes" id="UP000248889"/>
    </source>
</evidence>
<dbReference type="PROSITE" id="PS50104">
    <property type="entry name" value="TIR"/>
    <property type="match status" value="1"/>
</dbReference>
<name>A0A2X0IQ87_9ACTN</name>
<proteinExistence type="predicted"/>
<evidence type="ECO:0000259" key="2">
    <source>
        <dbReference type="PROSITE" id="PS50104"/>
    </source>
</evidence>
<accession>A0A2X0IQ87</accession>
<dbReference type="InterPro" id="IPR035897">
    <property type="entry name" value="Toll_tir_struct_dom_sf"/>
</dbReference>
<dbReference type="Proteomes" id="UP000248889">
    <property type="component" value="Unassembled WGS sequence"/>
</dbReference>
<sequence>MPDVFINYRTGDGEKTAALIERELSHRFGGDRIFRASKSIRPGKQFPRELLNNVRACSVLLAVIGDSWFDVGSVYDEDDWVRRELLAAHEAGATLLPVLEGRRTDRLSVEDFPSELQILADTQSLRLDLQDADAGLRRIGDELADLVPALRRADTAAKASPADTGSVQNTIERASGPTVQARDITGDVTNTVIKGNRGPLHTGRGDINQFSGDGAFIVRGGKNRGRIGSTFNGPRRTRDDER</sequence>
<dbReference type="GO" id="GO:0007165">
    <property type="term" value="P:signal transduction"/>
    <property type="evidence" value="ECO:0007669"/>
    <property type="project" value="InterPro"/>
</dbReference>
<gene>
    <name evidence="3" type="ORF">DN069_02380</name>
</gene>
<protein>
    <submittedName>
        <fullName evidence="3">Toll/interleukin-1 receptor domain-containing protein</fullName>
    </submittedName>
</protein>